<keyword evidence="9" id="KW-0812">Transmembrane</keyword>
<keyword evidence="6 9" id="KW-0675">Receptor</keyword>
<dbReference type="Pfam" id="PF25609">
    <property type="entry name" value="Unc5_NetrinR_N"/>
    <property type="match status" value="1"/>
</dbReference>
<sequence length="728" mass="81333">MALLVFWNLLYVSQAIKPEFTLHPKTEYIVKNQVATLKCQAKNAKNLEFQCNEKWFDSYKPHYASWKDSNGVPFLAASIDVKKSDVVSVFGEEKFNCHCVAWNNENGEEIIAQSASANVELAFLHKEFQAKPFPTKPDFSVGENIQLHCVPPKGLPAPTITWIKNGEPLDPNRDKNLIINYDNDLIVKAARYSDSGDYVCRAENIVGSRESPAATIKVVTDGMWSHWSEWSHCPLNSCAKIRAFRTRACNAPAPHNDGKECVGNEREERDCENECPIDGGWSNWSQWTECSQRCVQTHERRCNRPAPKNGGDECSGIGLEEIPCQGGACKETLFSSLVDQPALAVGLAVVTVMFLTAIGIGICVIQRMRANNTKRSMRMERCQTSRCSDLYDRYIPGYMAPSTSSSSESAQQRDNRQPQMMSTQLSNNVGDNQIEKFITAAHGGDMNFAGVTLSIPPDALSKDQMISLRVCGSDGPLLPQHQVLLSPVVIVGPPGLKIRKTLKLMIPHCVHPGNEIYSSQETRRNNHERISPGDYYGWDLEVKPIGAALKVERVKSQYQSVATLLLKETGSWSIVGTPKISPNSRGFASHKAVYVLVYGREVDLSGNEVQIRIRVSDQLPATYDMIDRDERDNRSKPLCPAEVFCVAKMSAGLKVRLEPATHDWQLTMMTQCQEVPESQLWRRYARPVVFTLRRVANSPNPFLNLNINVQQGNNPAKYINAAYPLPQP</sequence>
<dbReference type="InterPro" id="IPR007110">
    <property type="entry name" value="Ig-like_dom"/>
</dbReference>
<dbReference type="SMART" id="SM00408">
    <property type="entry name" value="IGc2"/>
    <property type="match status" value="1"/>
</dbReference>
<dbReference type="InterPro" id="IPR036383">
    <property type="entry name" value="TSP1_rpt_sf"/>
</dbReference>
<evidence type="ECO:0000256" key="11">
    <source>
        <dbReference type="SAM" id="SignalP"/>
    </source>
</evidence>
<dbReference type="Gene3D" id="2.20.100.10">
    <property type="entry name" value="Thrombospondin type-1 (TSP1) repeat"/>
    <property type="match status" value="2"/>
</dbReference>
<evidence type="ECO:0000256" key="6">
    <source>
        <dbReference type="ARBA" id="ARBA00023170"/>
    </source>
</evidence>
<keyword evidence="5" id="KW-1015">Disulfide bond</keyword>
<feature type="chain" id="PRO_5046845197" description="Netrin receptor UNC5" evidence="11">
    <location>
        <begin position="16"/>
        <end position="728"/>
    </location>
</feature>
<dbReference type="InterPro" id="IPR036179">
    <property type="entry name" value="Ig-like_dom_sf"/>
</dbReference>
<evidence type="ECO:0000256" key="10">
    <source>
        <dbReference type="SAM" id="MobiDB-lite"/>
    </source>
</evidence>
<dbReference type="InterPro" id="IPR000884">
    <property type="entry name" value="TSP1_rpt"/>
</dbReference>
<dbReference type="InterPro" id="IPR003598">
    <property type="entry name" value="Ig_sub2"/>
</dbReference>
<evidence type="ECO:0000313" key="14">
    <source>
        <dbReference type="EMBL" id="CAG5111936.1"/>
    </source>
</evidence>
<keyword evidence="15" id="KW-1185">Reference proteome</keyword>
<dbReference type="Pfam" id="PF13927">
    <property type="entry name" value="Ig_3"/>
    <property type="match status" value="1"/>
</dbReference>
<feature type="region of interest" description="Disordered" evidence="10">
    <location>
        <begin position="400"/>
        <end position="423"/>
    </location>
</feature>
<dbReference type="Gene3D" id="2.60.40.10">
    <property type="entry name" value="Immunoglobulins"/>
    <property type="match status" value="2"/>
</dbReference>
<dbReference type="SMART" id="SM00409">
    <property type="entry name" value="IG"/>
    <property type="match status" value="1"/>
</dbReference>
<dbReference type="Pfam" id="PF00791">
    <property type="entry name" value="ZU5"/>
    <property type="match status" value="1"/>
</dbReference>
<keyword evidence="9" id="KW-1133">Transmembrane helix</keyword>
<evidence type="ECO:0000259" key="12">
    <source>
        <dbReference type="PROSITE" id="PS50835"/>
    </source>
</evidence>
<gene>
    <name evidence="14" type="ORF">OKIOD_LOCUS14972</name>
</gene>
<dbReference type="InterPro" id="IPR003599">
    <property type="entry name" value="Ig_sub"/>
</dbReference>
<name>A0ABN7T374_OIKDI</name>
<dbReference type="SUPFAM" id="SSF82895">
    <property type="entry name" value="TSP-1 type 1 repeat"/>
    <property type="match status" value="2"/>
</dbReference>
<dbReference type="PROSITE" id="PS50092">
    <property type="entry name" value="TSP1"/>
    <property type="match status" value="2"/>
</dbReference>
<evidence type="ECO:0000256" key="7">
    <source>
        <dbReference type="ARBA" id="ARBA00023180"/>
    </source>
</evidence>
<evidence type="ECO:0000256" key="1">
    <source>
        <dbReference type="ARBA" id="ARBA00004479"/>
    </source>
</evidence>
<dbReference type="InterPro" id="IPR037936">
    <property type="entry name" value="UNC5A-D"/>
</dbReference>
<comment type="subcellular location">
    <subcellularLocation>
        <location evidence="9">Cell membrane</location>
        <topology evidence="9">Single-pass type I membrane protein</topology>
    </subcellularLocation>
    <subcellularLocation>
        <location evidence="1">Membrane</location>
        <topology evidence="1">Single-pass type I membrane protein</topology>
    </subcellularLocation>
</comment>
<dbReference type="PANTHER" id="PTHR12582:SF47">
    <property type="entry name" value="NETRIN RECEPTOR UNC-5"/>
    <property type="match status" value="1"/>
</dbReference>
<dbReference type="EMBL" id="OU015567">
    <property type="protein sequence ID" value="CAG5111936.1"/>
    <property type="molecule type" value="Genomic_DNA"/>
</dbReference>
<keyword evidence="8 9" id="KW-0393">Immunoglobulin domain</keyword>
<dbReference type="PROSITE" id="PS51145">
    <property type="entry name" value="ZU5"/>
    <property type="match status" value="1"/>
</dbReference>
<dbReference type="SMART" id="SM00209">
    <property type="entry name" value="TSP1"/>
    <property type="match status" value="2"/>
</dbReference>
<dbReference type="Proteomes" id="UP001158576">
    <property type="component" value="Chromosome 2"/>
</dbReference>
<reference evidence="14 15" key="1">
    <citation type="submission" date="2021-04" db="EMBL/GenBank/DDBJ databases">
        <authorList>
            <person name="Bliznina A."/>
        </authorList>
    </citation>
    <scope>NUCLEOTIDE SEQUENCE [LARGE SCALE GENOMIC DNA]</scope>
</reference>
<keyword evidence="4 9" id="KW-0472">Membrane</keyword>
<feature type="signal peptide" evidence="11">
    <location>
        <begin position="1"/>
        <end position="15"/>
    </location>
</feature>
<dbReference type="InterPro" id="IPR057755">
    <property type="entry name" value="UNC5A-D-like_N"/>
</dbReference>
<evidence type="ECO:0000256" key="8">
    <source>
        <dbReference type="ARBA" id="ARBA00023319"/>
    </source>
</evidence>
<dbReference type="Gene3D" id="2.60.220.30">
    <property type="match status" value="1"/>
</dbReference>
<evidence type="ECO:0000256" key="5">
    <source>
        <dbReference type="ARBA" id="ARBA00023157"/>
    </source>
</evidence>
<feature type="domain" description="Ig-like" evidence="12">
    <location>
        <begin position="132"/>
        <end position="217"/>
    </location>
</feature>
<comment type="similarity">
    <text evidence="2 9">Belongs to the unc-5 family.</text>
</comment>
<dbReference type="SMART" id="SM00218">
    <property type="entry name" value="ZU5"/>
    <property type="match status" value="1"/>
</dbReference>
<evidence type="ECO:0000256" key="2">
    <source>
        <dbReference type="ARBA" id="ARBA00009844"/>
    </source>
</evidence>
<comment type="function">
    <text evidence="9">Receptor for netrin required for axon guidance. Mediates axon repulsion of neuronal growth cones in the developing nervous system upon ligand binding.</text>
</comment>
<evidence type="ECO:0000313" key="15">
    <source>
        <dbReference type="Proteomes" id="UP001158576"/>
    </source>
</evidence>
<evidence type="ECO:0000256" key="4">
    <source>
        <dbReference type="ARBA" id="ARBA00023136"/>
    </source>
</evidence>
<keyword evidence="7" id="KW-0325">Glycoprotein</keyword>
<dbReference type="InterPro" id="IPR013783">
    <property type="entry name" value="Ig-like_fold"/>
</dbReference>
<dbReference type="PROSITE" id="PS50835">
    <property type="entry name" value="IG_LIKE"/>
    <property type="match status" value="1"/>
</dbReference>
<feature type="domain" description="ZU5" evidence="13">
    <location>
        <begin position="433"/>
        <end position="578"/>
    </location>
</feature>
<dbReference type="InterPro" id="IPR000906">
    <property type="entry name" value="ZU5_dom"/>
</dbReference>
<feature type="transmembrane region" description="Helical" evidence="9">
    <location>
        <begin position="342"/>
        <end position="365"/>
    </location>
</feature>
<organism evidence="14 15">
    <name type="scientific">Oikopleura dioica</name>
    <name type="common">Tunicate</name>
    <dbReference type="NCBI Taxonomy" id="34765"/>
    <lineage>
        <taxon>Eukaryota</taxon>
        <taxon>Metazoa</taxon>
        <taxon>Chordata</taxon>
        <taxon>Tunicata</taxon>
        <taxon>Appendicularia</taxon>
        <taxon>Copelata</taxon>
        <taxon>Oikopleuridae</taxon>
        <taxon>Oikopleura</taxon>
    </lineage>
</organism>
<accession>A0ABN7T374</accession>
<dbReference type="Pfam" id="PF00090">
    <property type="entry name" value="TSP_1"/>
    <property type="match status" value="2"/>
</dbReference>
<keyword evidence="11" id="KW-0732">Signal</keyword>
<dbReference type="PANTHER" id="PTHR12582">
    <property type="entry name" value="NETRIN RECEPTOR UNC5"/>
    <property type="match status" value="1"/>
</dbReference>
<protein>
    <recommendedName>
        <fullName evidence="9">Netrin receptor UNC5</fullName>
    </recommendedName>
</protein>
<dbReference type="SUPFAM" id="SSF48726">
    <property type="entry name" value="Immunoglobulin"/>
    <property type="match status" value="1"/>
</dbReference>
<evidence type="ECO:0000256" key="3">
    <source>
        <dbReference type="ARBA" id="ARBA00022473"/>
    </source>
</evidence>
<keyword evidence="3 9" id="KW-0217">Developmental protein</keyword>
<evidence type="ECO:0000256" key="9">
    <source>
        <dbReference type="RuleBase" id="RU367033"/>
    </source>
</evidence>
<proteinExistence type="inferred from homology"/>
<evidence type="ECO:0000259" key="13">
    <source>
        <dbReference type="PROSITE" id="PS51145"/>
    </source>
</evidence>